<dbReference type="Pfam" id="PF26607">
    <property type="entry name" value="DUF8189"/>
    <property type="match status" value="1"/>
</dbReference>
<dbReference type="Proteomes" id="UP001249851">
    <property type="component" value="Unassembled WGS sequence"/>
</dbReference>
<gene>
    <name evidence="3" type="ORF">P5673_008519</name>
</gene>
<organism evidence="3 4">
    <name type="scientific">Acropora cervicornis</name>
    <name type="common">Staghorn coral</name>
    <dbReference type="NCBI Taxonomy" id="6130"/>
    <lineage>
        <taxon>Eukaryota</taxon>
        <taxon>Metazoa</taxon>
        <taxon>Cnidaria</taxon>
        <taxon>Anthozoa</taxon>
        <taxon>Hexacorallia</taxon>
        <taxon>Scleractinia</taxon>
        <taxon>Astrocoeniina</taxon>
        <taxon>Acroporidae</taxon>
        <taxon>Acropora</taxon>
    </lineage>
</organism>
<feature type="domain" description="PLL-like beta propeller" evidence="2">
    <location>
        <begin position="249"/>
        <end position="345"/>
    </location>
</feature>
<feature type="chain" id="PRO_5042000441" description="PLL-like beta propeller domain-containing protein" evidence="1">
    <location>
        <begin position="18"/>
        <end position="663"/>
    </location>
</feature>
<accession>A0AAD9QV54</accession>
<sequence length="663" mass="74517">MIFLLLSLLAFPSSSHSRQITTANDAEDRLAVVDNKISPNEFVFAFHARGGKLRFQKYSVGKWSAWQDLRAPNGRSIISNAVAVHDANNLTNVFCLCDDGQVYYRTQMTGKMEFGKWLAISSKLPFEQGFNSFLIKLQIKEINPWLGVSLRGKDTLSALSYGNNVVLFSRSMTKASRFYWTQNINGNWSAWSLIGGSSVSLKTDVAVAYNSFSKYLEAFAVMDNNKLYRTWQTETQWAPVVHSMSHSVFNGVLGVFIYGNDGYIHHIWQTTCDKVPNPWGWCTWSVWYKVGDKIPEALPSDNPLSIGANIHLGIEVFIVGKDGDLWHMWQLERGGVWNSWKQLNTNDHIAVIEQKRSLTLSSTTAPFGSPVKVSWDVPIDEATNKDWIGVYPSGADNYMYVDFYYVGGGRNPGKDAKPTGSLTFKSYLPDGQVDRRYFDAVSSSLAATNGTKDKEWIQVYRGIATGLGRESFNFEKCVEDGNHTVELFKESFAAFQKNDIFKGLQLIGTALMDVVKAFEDCGETDIAKALEKLATDFIQCVKDETTTLRPCWSCLDSSQAKFKNQPIPYNVSVCIFGTRKYNNPSTFLMAKIFSVFFILWLGNCVHFAIDVVEEILILFENVYDIYGDIQGASNSFKIHAYEQGGFCIGRVVNVCISLPSLYK</sequence>
<evidence type="ECO:0000313" key="3">
    <source>
        <dbReference type="EMBL" id="KAK2567666.1"/>
    </source>
</evidence>
<dbReference type="CDD" id="cd22935">
    <property type="entry name" value="SctA-like"/>
    <property type="match status" value="1"/>
</dbReference>
<reference evidence="3" key="1">
    <citation type="journal article" date="2023" name="G3 (Bethesda)">
        <title>Whole genome assembly and annotation of the endangered Caribbean coral Acropora cervicornis.</title>
        <authorList>
            <person name="Selwyn J.D."/>
            <person name="Vollmer S.V."/>
        </authorList>
    </citation>
    <scope>NUCLEOTIDE SEQUENCE</scope>
    <source>
        <strain evidence="3">K2</strain>
    </source>
</reference>
<dbReference type="InterPro" id="IPR058502">
    <property type="entry name" value="PLL-like_beta-prop"/>
</dbReference>
<evidence type="ECO:0000259" key="2">
    <source>
        <dbReference type="Pfam" id="PF26607"/>
    </source>
</evidence>
<dbReference type="PANTHER" id="PTHR35362:SF1">
    <property type="entry name" value="SKICH DOMAIN-CONTAINING PROTEIN"/>
    <property type="match status" value="1"/>
</dbReference>
<feature type="signal peptide" evidence="1">
    <location>
        <begin position="1"/>
        <end position="17"/>
    </location>
</feature>
<keyword evidence="1" id="KW-0732">Signal</keyword>
<dbReference type="EMBL" id="JARQWQ010000014">
    <property type="protein sequence ID" value="KAK2567666.1"/>
    <property type="molecule type" value="Genomic_DNA"/>
</dbReference>
<reference evidence="3" key="2">
    <citation type="journal article" date="2023" name="Science">
        <title>Genomic signatures of disease resistance in endangered staghorn corals.</title>
        <authorList>
            <person name="Vollmer S.V."/>
            <person name="Selwyn J.D."/>
            <person name="Despard B.A."/>
            <person name="Roesel C.L."/>
        </authorList>
    </citation>
    <scope>NUCLEOTIDE SEQUENCE</scope>
    <source>
        <strain evidence="3">K2</strain>
    </source>
</reference>
<dbReference type="CDD" id="cd22954">
    <property type="entry name" value="PLL_lectin"/>
    <property type="match status" value="1"/>
</dbReference>
<name>A0AAD9QV54_ACRCE</name>
<dbReference type="SUPFAM" id="SSF89372">
    <property type="entry name" value="Fucose-specific lectin"/>
    <property type="match status" value="1"/>
</dbReference>
<evidence type="ECO:0000313" key="4">
    <source>
        <dbReference type="Proteomes" id="UP001249851"/>
    </source>
</evidence>
<proteinExistence type="predicted"/>
<evidence type="ECO:0000256" key="1">
    <source>
        <dbReference type="SAM" id="SignalP"/>
    </source>
</evidence>
<keyword evidence="4" id="KW-1185">Reference proteome</keyword>
<dbReference type="PANTHER" id="PTHR35362">
    <property type="entry name" value="ANK_REP_REGION DOMAIN-CONTAINING PROTEIN"/>
    <property type="match status" value="1"/>
</dbReference>
<dbReference type="AlphaFoldDB" id="A0AAD9QV54"/>
<comment type="caution">
    <text evidence="3">The sequence shown here is derived from an EMBL/GenBank/DDBJ whole genome shotgun (WGS) entry which is preliminary data.</text>
</comment>
<protein>
    <recommendedName>
        <fullName evidence="2">PLL-like beta propeller domain-containing protein</fullName>
    </recommendedName>
</protein>